<evidence type="ECO:0000313" key="2">
    <source>
        <dbReference type="EMBL" id="CAA9360597.1"/>
    </source>
</evidence>
<proteinExistence type="predicted"/>
<dbReference type="EMBL" id="CADCTU010000874">
    <property type="protein sequence ID" value="CAA9360597.1"/>
    <property type="molecule type" value="Genomic_DNA"/>
</dbReference>
<gene>
    <name evidence="2" type="ORF">AVDCRST_MAG11-4097</name>
</gene>
<evidence type="ECO:0000256" key="1">
    <source>
        <dbReference type="SAM" id="MobiDB-lite"/>
    </source>
</evidence>
<feature type="region of interest" description="Disordered" evidence="1">
    <location>
        <begin position="1"/>
        <end position="104"/>
    </location>
</feature>
<accession>A0A6J4ML85</accession>
<dbReference type="AlphaFoldDB" id="A0A6J4ML85"/>
<name>A0A6J4ML85_9BACT</name>
<reference evidence="2" key="1">
    <citation type="submission" date="2020-02" db="EMBL/GenBank/DDBJ databases">
        <authorList>
            <person name="Meier V. D."/>
        </authorList>
    </citation>
    <scope>NUCLEOTIDE SEQUENCE</scope>
    <source>
        <strain evidence="2">AVDCRST_MAG11</strain>
    </source>
</reference>
<feature type="compositionally biased region" description="Basic residues" evidence="1">
    <location>
        <begin position="45"/>
        <end position="55"/>
    </location>
</feature>
<feature type="non-terminal residue" evidence="2">
    <location>
        <position position="1"/>
    </location>
</feature>
<sequence>DRPSSAGPGHPRQGERHAYGLGPQHDRRPRVRRPRITAARTDRARGRRAGGRGGHRGPDTGHHPRSAALDRRRRLWRGSSPRAHSGPQPRSGLHWSRIRPGRLG</sequence>
<protein>
    <submittedName>
        <fullName evidence="2">Uncharacterized protein</fullName>
    </submittedName>
</protein>
<organism evidence="2">
    <name type="scientific">uncultured Gemmatimonadaceae bacterium</name>
    <dbReference type="NCBI Taxonomy" id="246130"/>
    <lineage>
        <taxon>Bacteria</taxon>
        <taxon>Pseudomonadati</taxon>
        <taxon>Gemmatimonadota</taxon>
        <taxon>Gemmatimonadia</taxon>
        <taxon>Gemmatimonadales</taxon>
        <taxon>Gemmatimonadaceae</taxon>
        <taxon>environmental samples</taxon>
    </lineage>
</organism>
<feature type="non-terminal residue" evidence="2">
    <location>
        <position position="104"/>
    </location>
</feature>